<dbReference type="SUPFAM" id="SSF47473">
    <property type="entry name" value="EF-hand"/>
    <property type="match status" value="2"/>
</dbReference>
<dbReference type="GO" id="GO:0051560">
    <property type="term" value="P:mitochondrial calcium ion homeostasis"/>
    <property type="evidence" value="ECO:0007669"/>
    <property type="project" value="TreeGrafter"/>
</dbReference>
<dbReference type="InterPro" id="IPR039800">
    <property type="entry name" value="MICU1/2/3"/>
</dbReference>
<evidence type="ECO:0000256" key="8">
    <source>
        <dbReference type="ARBA" id="ARBA00023136"/>
    </source>
</evidence>
<keyword evidence="7" id="KW-0496">Mitochondrion</keyword>
<evidence type="ECO:0000256" key="10">
    <source>
        <dbReference type="SAM" id="Phobius"/>
    </source>
</evidence>
<organism evidence="12 13">
    <name type="scientific">Pomacea canaliculata</name>
    <name type="common">Golden apple snail</name>
    <dbReference type="NCBI Taxonomy" id="400727"/>
    <lineage>
        <taxon>Eukaryota</taxon>
        <taxon>Metazoa</taxon>
        <taxon>Spiralia</taxon>
        <taxon>Lophotrochozoa</taxon>
        <taxon>Mollusca</taxon>
        <taxon>Gastropoda</taxon>
        <taxon>Caenogastropoda</taxon>
        <taxon>Architaenioglossa</taxon>
        <taxon>Ampullarioidea</taxon>
        <taxon>Ampullariidae</taxon>
        <taxon>Pomacea</taxon>
    </lineage>
</organism>
<evidence type="ECO:0000256" key="7">
    <source>
        <dbReference type="ARBA" id="ARBA00023128"/>
    </source>
</evidence>
<keyword evidence="3" id="KW-0677">Repeat</keyword>
<evidence type="ECO:0000256" key="4">
    <source>
        <dbReference type="ARBA" id="ARBA00022792"/>
    </source>
</evidence>
<evidence type="ECO:0000256" key="3">
    <source>
        <dbReference type="ARBA" id="ARBA00022737"/>
    </source>
</evidence>
<proteinExistence type="predicted"/>
<dbReference type="InterPro" id="IPR018247">
    <property type="entry name" value="EF_Hand_1_Ca_BS"/>
</dbReference>
<feature type="region of interest" description="Disordered" evidence="9">
    <location>
        <begin position="495"/>
        <end position="517"/>
    </location>
</feature>
<dbReference type="GO" id="GO:1990246">
    <property type="term" value="C:uniplex complex"/>
    <property type="evidence" value="ECO:0007669"/>
    <property type="project" value="TreeGrafter"/>
</dbReference>
<keyword evidence="6" id="KW-0809">Transit peptide</keyword>
<dbReference type="InterPro" id="IPR011992">
    <property type="entry name" value="EF-hand-dom_pair"/>
</dbReference>
<evidence type="ECO:0000313" key="12">
    <source>
        <dbReference type="EMBL" id="PVD34661.1"/>
    </source>
</evidence>
<evidence type="ECO:0000313" key="13">
    <source>
        <dbReference type="Proteomes" id="UP000245119"/>
    </source>
</evidence>
<keyword evidence="5" id="KW-0106">Calcium</keyword>
<evidence type="ECO:0000259" key="11">
    <source>
        <dbReference type="PROSITE" id="PS50222"/>
    </source>
</evidence>
<comment type="subcellular location">
    <subcellularLocation>
        <location evidence="1">Mitochondrion inner membrane</location>
    </subcellularLocation>
    <subcellularLocation>
        <location evidence="2">Mitochondrion intermembrane space</location>
    </subcellularLocation>
</comment>
<keyword evidence="8 10" id="KW-0472">Membrane</keyword>
<evidence type="ECO:0000256" key="2">
    <source>
        <dbReference type="ARBA" id="ARBA00004569"/>
    </source>
</evidence>
<feature type="transmembrane region" description="Helical" evidence="10">
    <location>
        <begin position="30"/>
        <end position="51"/>
    </location>
</feature>
<dbReference type="GO" id="GO:0036444">
    <property type="term" value="P:calcium import into the mitochondrion"/>
    <property type="evidence" value="ECO:0007669"/>
    <property type="project" value="TreeGrafter"/>
</dbReference>
<keyword evidence="10" id="KW-0812">Transmembrane</keyword>
<sequence>MAVPQLLVRLARQCASLRISQSSNRTARRCIYSLMASAVGGGALYFVHVWMRDKLRFVPVLYASQEENEKADRKMSYRELRFHNFASVEYDGIAYMTPQDFLESVTEKAPRPRIGRGKLTRHELESWLRSTPKRSQGSEHLFRSIHDKGIISYTEYLFLLCVLTKPHSGFRIAFNMFDTDGNQIVDKREFLVLESFFALPKHERKFVPRDQKNLQKTLNLERVFSKQGQRIGLQPPSEQTELEKEVTDTTLLVHFFGPKGTDVLNYQDFHRFMENLQSEVIELEFHEFSHGMSTISEVSFATILLRYTNLHHSEIEECLERVRQRMPEEKGISFEEFKKFCQFLNNLDDFALTMKMYSYAEKSVSQEDFQRAVKVCTGYMLGPHVVNTVFQIFDSDGDGNLSHQEFINIMKDRLHRGARDLMYIDVYTDYLITENGDKLQHKHPLIHMPPLLVQVPLDSGWLQIASTLEAKSETFMTMEKYWFKKVYHAEMCTDEEDGKDAGQGGMSNEDAHSKTKM</sequence>
<dbReference type="InterPro" id="IPR002048">
    <property type="entry name" value="EF_hand_dom"/>
</dbReference>
<dbReference type="PANTHER" id="PTHR12294">
    <property type="entry name" value="EF HAND DOMAIN FAMILY A1,A2-RELATED"/>
    <property type="match status" value="1"/>
</dbReference>
<protein>
    <recommendedName>
        <fullName evidence="11">EF-hand domain-containing protein</fullName>
    </recommendedName>
</protein>
<dbReference type="PROSITE" id="PS50222">
    <property type="entry name" value="EF_HAND_2"/>
    <property type="match status" value="1"/>
</dbReference>
<evidence type="ECO:0000256" key="9">
    <source>
        <dbReference type="SAM" id="MobiDB-lite"/>
    </source>
</evidence>
<evidence type="ECO:0000256" key="6">
    <source>
        <dbReference type="ARBA" id="ARBA00022946"/>
    </source>
</evidence>
<dbReference type="Pfam" id="PF13833">
    <property type="entry name" value="EF-hand_8"/>
    <property type="match status" value="1"/>
</dbReference>
<accession>A0A2T7PML6</accession>
<dbReference type="OrthoDB" id="5859791at2759"/>
<dbReference type="STRING" id="400727.A0A2T7PML6"/>
<keyword evidence="13" id="KW-1185">Reference proteome</keyword>
<dbReference type="EMBL" id="PZQS01000003">
    <property type="protein sequence ID" value="PVD34661.1"/>
    <property type="molecule type" value="Genomic_DNA"/>
</dbReference>
<gene>
    <name evidence="12" type="ORF">C0Q70_05938</name>
</gene>
<name>A0A2T7PML6_POMCA</name>
<dbReference type="PANTHER" id="PTHR12294:SF13">
    <property type="entry name" value="MITOCHONDRIAL CALCIUM UPTAKE 3, ISOFORM D"/>
    <property type="match status" value="1"/>
</dbReference>
<dbReference type="PROSITE" id="PS00018">
    <property type="entry name" value="EF_HAND_1"/>
    <property type="match status" value="2"/>
</dbReference>
<evidence type="ECO:0000256" key="1">
    <source>
        <dbReference type="ARBA" id="ARBA00004273"/>
    </source>
</evidence>
<keyword evidence="10" id="KW-1133">Transmembrane helix</keyword>
<dbReference type="Proteomes" id="UP000245119">
    <property type="component" value="Linkage Group LG3"/>
</dbReference>
<evidence type="ECO:0000256" key="5">
    <source>
        <dbReference type="ARBA" id="ARBA00022837"/>
    </source>
</evidence>
<dbReference type="SMART" id="SM00054">
    <property type="entry name" value="EFh"/>
    <property type="match status" value="2"/>
</dbReference>
<feature type="domain" description="EF-hand" evidence="11">
    <location>
        <begin position="381"/>
        <end position="416"/>
    </location>
</feature>
<reference evidence="12 13" key="1">
    <citation type="submission" date="2018-04" db="EMBL/GenBank/DDBJ databases">
        <title>The genome of golden apple snail Pomacea canaliculata provides insight into stress tolerance and invasive adaptation.</title>
        <authorList>
            <person name="Liu C."/>
            <person name="Liu B."/>
            <person name="Ren Y."/>
            <person name="Zhang Y."/>
            <person name="Wang H."/>
            <person name="Li S."/>
            <person name="Jiang F."/>
            <person name="Yin L."/>
            <person name="Zhang G."/>
            <person name="Qian W."/>
            <person name="Fan W."/>
        </authorList>
    </citation>
    <scope>NUCLEOTIDE SEQUENCE [LARGE SCALE GENOMIC DNA]</scope>
    <source>
        <strain evidence="12">SZHN2017</strain>
        <tissue evidence="12">Muscle</tissue>
    </source>
</reference>
<keyword evidence="4" id="KW-0999">Mitochondrion inner membrane</keyword>
<dbReference type="GO" id="GO:0005758">
    <property type="term" value="C:mitochondrial intermembrane space"/>
    <property type="evidence" value="ECO:0007669"/>
    <property type="project" value="UniProtKB-SubCell"/>
</dbReference>
<dbReference type="GO" id="GO:0005509">
    <property type="term" value="F:calcium ion binding"/>
    <property type="evidence" value="ECO:0007669"/>
    <property type="project" value="InterPro"/>
</dbReference>
<dbReference type="AlphaFoldDB" id="A0A2T7PML6"/>
<comment type="caution">
    <text evidence="12">The sequence shown here is derived from an EMBL/GenBank/DDBJ whole genome shotgun (WGS) entry which is preliminary data.</text>
</comment>
<dbReference type="Gene3D" id="1.10.238.10">
    <property type="entry name" value="EF-hand"/>
    <property type="match status" value="2"/>
</dbReference>